<evidence type="ECO:0000313" key="2">
    <source>
        <dbReference type="EMBL" id="MDQ0506136.1"/>
    </source>
</evidence>
<evidence type="ECO:0000256" key="1">
    <source>
        <dbReference type="SAM" id="MobiDB-lite"/>
    </source>
</evidence>
<comment type="caution">
    <text evidence="2">The sequence shown here is derived from an EMBL/GenBank/DDBJ whole genome shotgun (WGS) entry which is preliminary data.</text>
</comment>
<gene>
    <name evidence="2" type="ORF">QOZ94_002940</name>
</gene>
<organism evidence="2 3">
    <name type="scientific">Xanthobacter agilis</name>
    <dbReference type="NCBI Taxonomy" id="47492"/>
    <lineage>
        <taxon>Bacteria</taxon>
        <taxon>Pseudomonadati</taxon>
        <taxon>Pseudomonadota</taxon>
        <taxon>Alphaproteobacteria</taxon>
        <taxon>Hyphomicrobiales</taxon>
        <taxon>Xanthobacteraceae</taxon>
        <taxon>Xanthobacter</taxon>
    </lineage>
</organism>
<protein>
    <submittedName>
        <fullName evidence="2">Uncharacterized protein</fullName>
    </submittedName>
</protein>
<keyword evidence="3" id="KW-1185">Reference proteome</keyword>
<dbReference type="EMBL" id="JAUSVY010000006">
    <property type="protein sequence ID" value="MDQ0506136.1"/>
    <property type="molecule type" value="Genomic_DNA"/>
</dbReference>
<evidence type="ECO:0000313" key="3">
    <source>
        <dbReference type="Proteomes" id="UP001241747"/>
    </source>
</evidence>
<name>A0ABU0LG72_XANAG</name>
<proteinExistence type="predicted"/>
<sequence>MSGFQVHWRGYKFDLQWGQVATETQDELRIMQADGGAWIIRDVPGHGVRVVFHAAPPDPLLGGTAAPWAPPRRPQADTPDSSQS</sequence>
<dbReference type="RefSeq" id="WP_237343782.1">
    <property type="nucleotide sequence ID" value="NZ_JABWGX010000001.1"/>
</dbReference>
<accession>A0ABU0LG72</accession>
<reference evidence="2 3" key="1">
    <citation type="submission" date="2023-07" db="EMBL/GenBank/DDBJ databases">
        <title>Genomic Encyclopedia of Type Strains, Phase IV (KMG-IV): sequencing the most valuable type-strain genomes for metagenomic binning, comparative biology and taxonomic classification.</title>
        <authorList>
            <person name="Goeker M."/>
        </authorList>
    </citation>
    <scope>NUCLEOTIDE SEQUENCE [LARGE SCALE GENOMIC DNA]</scope>
    <source>
        <strain evidence="2 3">DSM 3770</strain>
    </source>
</reference>
<feature type="region of interest" description="Disordered" evidence="1">
    <location>
        <begin position="60"/>
        <end position="84"/>
    </location>
</feature>
<dbReference type="Proteomes" id="UP001241747">
    <property type="component" value="Unassembled WGS sequence"/>
</dbReference>